<sequence length="98" mass="10573">MAKSSTISLVFILLLVCYNIPSLESRKMLSMEKRDVSSMEESLDLALLPKGPPVPPSSPSGEGYAMVNINGKLFTLHLPSINDRVLTQSVPSPGVGHH</sequence>
<dbReference type="EMBL" id="QGNW01000063">
    <property type="protein sequence ID" value="RVX03840.1"/>
    <property type="molecule type" value="Genomic_DNA"/>
</dbReference>
<name>A0A438J4E8_VITVI</name>
<evidence type="ECO:0000256" key="1">
    <source>
        <dbReference type="SAM" id="SignalP"/>
    </source>
</evidence>
<gene>
    <name evidence="3" type="ORF">CK203_021700</name>
    <name evidence="2" type="ORF">CK203_090091</name>
</gene>
<dbReference type="EMBL" id="QGNW01001389">
    <property type="protein sequence ID" value="RVW43036.1"/>
    <property type="molecule type" value="Genomic_DNA"/>
</dbReference>
<proteinExistence type="predicted"/>
<comment type="caution">
    <text evidence="3">The sequence shown here is derived from an EMBL/GenBank/DDBJ whole genome shotgun (WGS) entry which is preliminary data.</text>
</comment>
<dbReference type="GO" id="GO:0006970">
    <property type="term" value="P:response to osmotic stress"/>
    <property type="evidence" value="ECO:0007669"/>
    <property type="project" value="InterPro"/>
</dbReference>
<keyword evidence="1" id="KW-0732">Signal</keyword>
<evidence type="ECO:0000313" key="3">
    <source>
        <dbReference type="EMBL" id="RVX03840.1"/>
    </source>
</evidence>
<accession>A0A438J4E8</accession>
<dbReference type="OrthoDB" id="1915362at2759"/>
<reference evidence="3 4" key="1">
    <citation type="journal article" date="2018" name="PLoS Genet.">
        <title>Population sequencing reveals clonal diversity and ancestral inbreeding in the grapevine cultivar Chardonnay.</title>
        <authorList>
            <person name="Roach M.J."/>
            <person name="Johnson D.L."/>
            <person name="Bohlmann J."/>
            <person name="van Vuuren H.J."/>
            <person name="Jones S.J."/>
            <person name="Pretorius I.S."/>
            <person name="Schmidt S.A."/>
            <person name="Borneman A.R."/>
        </authorList>
    </citation>
    <scope>NUCLEOTIDE SEQUENCE [LARGE SCALE GENOMIC DNA]</scope>
    <source>
        <strain evidence="4">cv. Chardonnay</strain>
        <strain evidence="3">I10V1</strain>
        <tissue evidence="3">Leaf</tissue>
    </source>
</reference>
<dbReference type="GO" id="GO:0006995">
    <property type="term" value="P:cellular response to nitrogen starvation"/>
    <property type="evidence" value="ECO:0007669"/>
    <property type="project" value="InterPro"/>
</dbReference>
<evidence type="ECO:0000313" key="4">
    <source>
        <dbReference type="Proteomes" id="UP000288805"/>
    </source>
</evidence>
<dbReference type="PANTHER" id="PTHR37180:SF4">
    <property type="entry name" value="FORMIN-LIKE PROTEIN 3"/>
    <property type="match status" value="1"/>
</dbReference>
<protein>
    <submittedName>
        <fullName evidence="3">Uncharacterized protein</fullName>
    </submittedName>
</protein>
<feature type="chain" id="PRO_5033424101" evidence="1">
    <location>
        <begin position="26"/>
        <end position="98"/>
    </location>
</feature>
<dbReference type="PANTHER" id="PTHR37180">
    <property type="entry name" value="PRECURSOR OF CEP14"/>
    <property type="match status" value="1"/>
</dbReference>
<dbReference type="AlphaFoldDB" id="A0A438J4E8"/>
<feature type="signal peptide" evidence="1">
    <location>
        <begin position="1"/>
        <end position="25"/>
    </location>
</feature>
<evidence type="ECO:0000313" key="2">
    <source>
        <dbReference type="EMBL" id="RVW43036.1"/>
    </source>
</evidence>
<dbReference type="InterPro" id="IPR038930">
    <property type="entry name" value="CEP13/CEP14"/>
</dbReference>
<dbReference type="Proteomes" id="UP000288805">
    <property type="component" value="Unassembled WGS sequence"/>
</dbReference>
<organism evidence="3 4">
    <name type="scientific">Vitis vinifera</name>
    <name type="common">Grape</name>
    <dbReference type="NCBI Taxonomy" id="29760"/>
    <lineage>
        <taxon>Eukaryota</taxon>
        <taxon>Viridiplantae</taxon>
        <taxon>Streptophyta</taxon>
        <taxon>Embryophyta</taxon>
        <taxon>Tracheophyta</taxon>
        <taxon>Spermatophyta</taxon>
        <taxon>Magnoliopsida</taxon>
        <taxon>eudicotyledons</taxon>
        <taxon>Gunneridae</taxon>
        <taxon>Pentapetalae</taxon>
        <taxon>rosids</taxon>
        <taxon>Vitales</taxon>
        <taxon>Vitaceae</taxon>
        <taxon>Viteae</taxon>
        <taxon>Vitis</taxon>
    </lineage>
</organism>